<feature type="transmembrane region" description="Helical" evidence="1">
    <location>
        <begin position="380"/>
        <end position="398"/>
    </location>
</feature>
<dbReference type="Proteomes" id="UP000481339">
    <property type="component" value="Unassembled WGS sequence"/>
</dbReference>
<keyword evidence="1" id="KW-0812">Transmembrane</keyword>
<evidence type="ECO:0000313" key="3">
    <source>
        <dbReference type="Proteomes" id="UP000481339"/>
    </source>
</evidence>
<reference evidence="2 3" key="1">
    <citation type="submission" date="2019-09" db="EMBL/GenBank/DDBJ databases">
        <title>Phylogeny of genus Pseudoclavibacter and closely related genus.</title>
        <authorList>
            <person name="Li Y."/>
        </authorList>
    </citation>
    <scope>NUCLEOTIDE SEQUENCE [LARGE SCALE GENOMIC DNA]</scope>
    <source>
        <strain evidence="2 3">JCM 16921</strain>
    </source>
</reference>
<keyword evidence="1" id="KW-0472">Membrane</keyword>
<feature type="transmembrane region" description="Helical" evidence="1">
    <location>
        <begin position="6"/>
        <end position="29"/>
    </location>
</feature>
<gene>
    <name evidence="2" type="ORF">F8O02_01510</name>
</gene>
<evidence type="ECO:0000313" key="2">
    <source>
        <dbReference type="EMBL" id="KAB1633631.1"/>
    </source>
</evidence>
<dbReference type="Pfam" id="PF20176">
    <property type="entry name" value="DUF6541"/>
    <property type="match status" value="1"/>
</dbReference>
<comment type="caution">
    <text evidence="2">The sequence shown here is derived from an EMBL/GenBank/DDBJ whole genome shotgun (WGS) entry which is preliminary data.</text>
</comment>
<organism evidence="2 3">
    <name type="scientific">Pseudoclavibacter caeni</name>
    <dbReference type="NCBI Taxonomy" id="908846"/>
    <lineage>
        <taxon>Bacteria</taxon>
        <taxon>Bacillati</taxon>
        <taxon>Actinomycetota</taxon>
        <taxon>Actinomycetes</taxon>
        <taxon>Micrococcales</taxon>
        <taxon>Microbacteriaceae</taxon>
        <taxon>Pseudoclavibacter</taxon>
    </lineage>
</organism>
<sequence length="634" mass="67304">MPDNWWAFSIAVVVGVVLFWVPGLVALLIAHHRAPLGALLAVPPVISVAVVGVAAVMLQLIGGSWTLASAGAVVIVSAVLLGVVLRVSRAPKWQWSASGIGFRRAWCGAAIGGVTLAVLFLQALPAPEAFEQTFDTAFHLNAVQYIVQHGDGSALTVSSMTGNGGFYPTAWHDLVSLVVMATGVPVPLAANALNTVIIGGVWPLGMAFLAWALWPAQGWAGFAAGVLSAAMPSYPFLFFYFGSLYPNLLGLAVLPASLVIGLRAVRLVPQLDAESTISSLIILAVAVAGLGLAHPNALLAEIAAMVIAISVQAVVQAKAHWNWWSGAARMGMIASVVLLWSALLLVWRTVRPDPTQAHLESGLTSAHAIGEVLTNAQGSGVVVAVVSAFMLVGGYLLIRRRDLFVVVLWALTAMTFVIVAGSPSARLRLLFGGVFYQDANRIAALLAVPAVLLAAFGMSTMLERLGGWRGPHTARALTVMIVIPGIVWPQSAGLDHLHWSFQVFDSSVMIRSSEMEVVQDLTRDVPADDRVMVIPIGGGVFAYALTGREVTPEHFFYTETDAEQYIREHIDESSTPQLCAALQDSDVRYLLDFNRITVGIPSGPDLEDGGANNTRLIEQDGDARLLKITACGLD</sequence>
<keyword evidence="1" id="KW-1133">Transmembrane helix</keyword>
<dbReference type="InterPro" id="IPR046671">
    <property type="entry name" value="DUF6541"/>
</dbReference>
<feature type="transmembrane region" description="Helical" evidence="1">
    <location>
        <begin position="403"/>
        <end position="422"/>
    </location>
</feature>
<feature type="transmembrane region" description="Helical" evidence="1">
    <location>
        <begin position="277"/>
        <end position="293"/>
    </location>
</feature>
<keyword evidence="3" id="KW-1185">Reference proteome</keyword>
<feature type="transmembrane region" description="Helical" evidence="1">
    <location>
        <begin position="36"/>
        <end position="61"/>
    </location>
</feature>
<feature type="transmembrane region" description="Helical" evidence="1">
    <location>
        <begin position="248"/>
        <end position="265"/>
    </location>
</feature>
<feature type="transmembrane region" description="Helical" evidence="1">
    <location>
        <begin position="105"/>
        <end position="124"/>
    </location>
</feature>
<evidence type="ECO:0000256" key="1">
    <source>
        <dbReference type="SAM" id="Phobius"/>
    </source>
</evidence>
<name>A0A7C8BP94_9MICO</name>
<feature type="transmembrane region" description="Helical" evidence="1">
    <location>
        <begin position="67"/>
        <end position="85"/>
    </location>
</feature>
<accession>A0A7C8BP94</accession>
<feature type="transmembrane region" description="Helical" evidence="1">
    <location>
        <begin position="192"/>
        <end position="214"/>
    </location>
</feature>
<proteinExistence type="predicted"/>
<feature type="transmembrane region" description="Helical" evidence="1">
    <location>
        <begin position="442"/>
        <end position="462"/>
    </location>
</feature>
<protein>
    <submittedName>
        <fullName evidence="2">Uncharacterized protein</fullName>
    </submittedName>
</protein>
<dbReference type="RefSeq" id="WP_158035416.1">
    <property type="nucleotide sequence ID" value="NZ_BAAAZV010000018.1"/>
</dbReference>
<dbReference type="EMBL" id="WBKA01000001">
    <property type="protein sequence ID" value="KAB1633631.1"/>
    <property type="molecule type" value="Genomic_DNA"/>
</dbReference>
<dbReference type="OrthoDB" id="3169698at2"/>
<dbReference type="AlphaFoldDB" id="A0A7C8BP94"/>
<feature type="transmembrane region" description="Helical" evidence="1">
    <location>
        <begin position="327"/>
        <end position="347"/>
    </location>
</feature>
<feature type="transmembrane region" description="Helical" evidence="1">
    <location>
        <begin position="221"/>
        <end position="242"/>
    </location>
</feature>